<evidence type="ECO:0000256" key="5">
    <source>
        <dbReference type="ARBA" id="ARBA00022573"/>
    </source>
</evidence>
<evidence type="ECO:0000256" key="1">
    <source>
        <dbReference type="ARBA" id="ARBA00004651"/>
    </source>
</evidence>
<feature type="transmembrane region" description="Helical" evidence="9">
    <location>
        <begin position="62"/>
        <end position="80"/>
    </location>
</feature>
<keyword evidence="11" id="KW-1185">Reference proteome</keyword>
<feature type="transmembrane region" description="Helical" evidence="9">
    <location>
        <begin position="307"/>
        <end position="327"/>
    </location>
</feature>
<keyword evidence="4 9" id="KW-1003">Cell membrane</keyword>
<dbReference type="RefSeq" id="WP_344796743.1">
    <property type="nucleotide sequence ID" value="NZ_BAABBN010000004.1"/>
</dbReference>
<gene>
    <name evidence="10" type="primary">cbiB</name>
    <name evidence="9" type="synonym">cobD</name>
    <name evidence="10" type="ORF">GCM10022277_13320</name>
</gene>
<comment type="caution">
    <text evidence="9">Lacks conserved residue(s) required for the propagation of feature annotation.</text>
</comment>
<keyword evidence="7 9" id="KW-1133">Transmembrane helix</keyword>
<evidence type="ECO:0000313" key="11">
    <source>
        <dbReference type="Proteomes" id="UP001501565"/>
    </source>
</evidence>
<evidence type="ECO:0000256" key="2">
    <source>
        <dbReference type="ARBA" id="ARBA00004953"/>
    </source>
</evidence>
<comment type="similarity">
    <text evidence="3 9">Belongs to the CobD/CbiB family.</text>
</comment>
<feature type="transmembrane region" description="Helical" evidence="9">
    <location>
        <begin position="157"/>
        <end position="178"/>
    </location>
</feature>
<name>A0ABP7MBS8_9GAMM</name>
<dbReference type="HAMAP" id="MF_00024">
    <property type="entry name" value="CobD_CbiB"/>
    <property type="match status" value="1"/>
</dbReference>
<comment type="pathway">
    <text evidence="2 9">Cofactor biosynthesis; adenosylcobalamin biosynthesis.</text>
</comment>
<comment type="subcellular location">
    <subcellularLocation>
        <location evidence="1 9">Cell membrane</location>
        <topology evidence="1 9">Multi-pass membrane protein</topology>
    </subcellularLocation>
</comment>
<dbReference type="PANTHER" id="PTHR34308">
    <property type="entry name" value="COBALAMIN BIOSYNTHESIS PROTEIN CBIB"/>
    <property type="match status" value="1"/>
</dbReference>
<dbReference type="PANTHER" id="PTHR34308:SF1">
    <property type="entry name" value="COBALAMIN BIOSYNTHESIS PROTEIN CBIB"/>
    <property type="match status" value="1"/>
</dbReference>
<comment type="function">
    <text evidence="9">Converts cobyric acid to cobinamide by the addition of aminopropanol on the F carboxylic group.</text>
</comment>
<accession>A0ABP7MBS8</accession>
<keyword evidence="6 9" id="KW-0812">Transmembrane</keyword>
<evidence type="ECO:0000313" key="10">
    <source>
        <dbReference type="EMBL" id="GAA3919264.1"/>
    </source>
</evidence>
<organism evidence="10 11">
    <name type="scientific">Litoribacillus peritrichatus</name>
    <dbReference type="NCBI Taxonomy" id="718191"/>
    <lineage>
        <taxon>Bacteria</taxon>
        <taxon>Pseudomonadati</taxon>
        <taxon>Pseudomonadota</taxon>
        <taxon>Gammaproteobacteria</taxon>
        <taxon>Oceanospirillales</taxon>
        <taxon>Oceanospirillaceae</taxon>
        <taxon>Litoribacillus</taxon>
    </lineage>
</organism>
<dbReference type="InterPro" id="IPR004485">
    <property type="entry name" value="Cobalamin_biosynth_CobD/CbiB"/>
</dbReference>
<proteinExistence type="inferred from homology"/>
<dbReference type="NCBIfam" id="TIGR00380">
    <property type="entry name" value="cobal_cbiB"/>
    <property type="match status" value="1"/>
</dbReference>
<feature type="transmembrane region" description="Helical" evidence="9">
    <location>
        <begin position="87"/>
        <end position="105"/>
    </location>
</feature>
<protein>
    <recommendedName>
        <fullName evidence="9">Cobalamin biosynthesis protein CobD</fullName>
    </recommendedName>
</protein>
<reference evidence="11" key="1">
    <citation type="journal article" date="2019" name="Int. J. Syst. Evol. Microbiol.">
        <title>The Global Catalogue of Microorganisms (GCM) 10K type strain sequencing project: providing services to taxonomists for standard genome sequencing and annotation.</title>
        <authorList>
            <consortium name="The Broad Institute Genomics Platform"/>
            <consortium name="The Broad Institute Genome Sequencing Center for Infectious Disease"/>
            <person name="Wu L."/>
            <person name="Ma J."/>
        </authorList>
    </citation>
    <scope>NUCLEOTIDE SEQUENCE [LARGE SCALE GENOMIC DNA]</scope>
    <source>
        <strain evidence="11">JCM 17551</strain>
    </source>
</reference>
<evidence type="ECO:0000256" key="4">
    <source>
        <dbReference type="ARBA" id="ARBA00022475"/>
    </source>
</evidence>
<keyword evidence="5 9" id="KW-0169">Cobalamin biosynthesis</keyword>
<dbReference type="Proteomes" id="UP001501565">
    <property type="component" value="Unassembled WGS sequence"/>
</dbReference>
<evidence type="ECO:0000256" key="8">
    <source>
        <dbReference type="ARBA" id="ARBA00023136"/>
    </source>
</evidence>
<dbReference type="Pfam" id="PF03186">
    <property type="entry name" value="CobD_Cbib"/>
    <property type="match status" value="1"/>
</dbReference>
<evidence type="ECO:0000256" key="9">
    <source>
        <dbReference type="HAMAP-Rule" id="MF_00024"/>
    </source>
</evidence>
<evidence type="ECO:0000256" key="7">
    <source>
        <dbReference type="ARBA" id="ARBA00022989"/>
    </source>
</evidence>
<evidence type="ECO:0000256" key="6">
    <source>
        <dbReference type="ARBA" id="ARBA00022692"/>
    </source>
</evidence>
<sequence>MALVISVFILIFAVLLDLKFGEPKRYHPLVGFGHWVVKLESFLNHETSYSERPNVVIKAKGTIAWAIAVVPIAFVLAWLVARLPMPIYVVVSIAVLYLSIGHKSLQEHILPIAEALLKGDQDEARRLTSMIVSRDPAEMNIEKSAIESALENGSDSVFAPIFWFLVAGPVGALVYRLANTLDAMWGYRTERYFNFGWAAAKIDDALNYIPARLTAFSYLVVSKFMADADAKVGGFRKGLRCWREQAALLSSPNGGPVMAAGAGALGITLGGRTCYHGKWQEKPEFGCGPEATAEDIPRAMQMVTYTLGLWVSIPFLAVILVLFMGWAA</sequence>
<keyword evidence="8 9" id="KW-0472">Membrane</keyword>
<evidence type="ECO:0000256" key="3">
    <source>
        <dbReference type="ARBA" id="ARBA00006263"/>
    </source>
</evidence>
<dbReference type="EMBL" id="BAABBN010000004">
    <property type="protein sequence ID" value="GAA3919264.1"/>
    <property type="molecule type" value="Genomic_DNA"/>
</dbReference>
<comment type="caution">
    <text evidence="10">The sequence shown here is derived from an EMBL/GenBank/DDBJ whole genome shotgun (WGS) entry which is preliminary data.</text>
</comment>